<evidence type="ECO:0000256" key="5">
    <source>
        <dbReference type="SAM" id="SignalP"/>
    </source>
</evidence>
<keyword evidence="1 4" id="KW-0349">Heme</keyword>
<feature type="signal peptide" evidence="5">
    <location>
        <begin position="1"/>
        <end position="20"/>
    </location>
</feature>
<dbReference type="PROSITE" id="PS51007">
    <property type="entry name" value="CYTC"/>
    <property type="match status" value="1"/>
</dbReference>
<gene>
    <name evidence="7" type="ORF">E7681_04890</name>
</gene>
<feature type="chain" id="PRO_5020778776" evidence="5">
    <location>
        <begin position="21"/>
        <end position="132"/>
    </location>
</feature>
<evidence type="ECO:0000313" key="8">
    <source>
        <dbReference type="Proteomes" id="UP000306113"/>
    </source>
</evidence>
<evidence type="ECO:0000259" key="6">
    <source>
        <dbReference type="PROSITE" id="PS51007"/>
    </source>
</evidence>
<name>A0A4S3MBE3_9RHOB</name>
<evidence type="ECO:0000313" key="7">
    <source>
        <dbReference type="EMBL" id="THD75794.1"/>
    </source>
</evidence>
<keyword evidence="2 4" id="KW-0479">Metal-binding</keyword>
<dbReference type="Gene3D" id="1.10.760.10">
    <property type="entry name" value="Cytochrome c-like domain"/>
    <property type="match status" value="1"/>
</dbReference>
<evidence type="ECO:0000256" key="1">
    <source>
        <dbReference type="ARBA" id="ARBA00022617"/>
    </source>
</evidence>
<keyword evidence="3 4" id="KW-0408">Iron</keyword>
<dbReference type="Proteomes" id="UP000306113">
    <property type="component" value="Unassembled WGS sequence"/>
</dbReference>
<dbReference type="RefSeq" id="WP_136338156.1">
    <property type="nucleotide sequence ID" value="NZ_SSMD01000002.1"/>
</dbReference>
<proteinExistence type="predicted"/>
<comment type="caution">
    <text evidence="7">The sequence shown here is derived from an EMBL/GenBank/DDBJ whole genome shotgun (WGS) entry which is preliminary data.</text>
</comment>
<sequence>MKTMYLAVVFALCAGPMAVAQDAGTGQALFHKHCATCHGTAADGTGPMGPALVVQPKNLTSLSAENGGEFPLLRVVRRIDGRDPLVSHGSAMPVYGEFFEGDDTAMKTASGQPVLMGRAVADLVAFLQAIQK</sequence>
<dbReference type="EMBL" id="SSMD01000002">
    <property type="protein sequence ID" value="THD75794.1"/>
    <property type="molecule type" value="Genomic_DNA"/>
</dbReference>
<dbReference type="GO" id="GO:0009055">
    <property type="term" value="F:electron transfer activity"/>
    <property type="evidence" value="ECO:0007669"/>
    <property type="project" value="InterPro"/>
</dbReference>
<dbReference type="OrthoDB" id="335174at2"/>
<organism evidence="7 8">
    <name type="scientific">Thalassobius vesicularis</name>
    <dbReference type="NCBI Taxonomy" id="1294297"/>
    <lineage>
        <taxon>Bacteria</taxon>
        <taxon>Pseudomonadati</taxon>
        <taxon>Pseudomonadota</taxon>
        <taxon>Alphaproteobacteria</taxon>
        <taxon>Rhodobacterales</taxon>
        <taxon>Roseobacteraceae</taxon>
        <taxon>Thalassovita</taxon>
    </lineage>
</organism>
<dbReference type="GO" id="GO:0046872">
    <property type="term" value="F:metal ion binding"/>
    <property type="evidence" value="ECO:0007669"/>
    <property type="project" value="UniProtKB-KW"/>
</dbReference>
<dbReference type="GO" id="GO:0020037">
    <property type="term" value="F:heme binding"/>
    <property type="evidence" value="ECO:0007669"/>
    <property type="project" value="InterPro"/>
</dbReference>
<evidence type="ECO:0000256" key="2">
    <source>
        <dbReference type="ARBA" id="ARBA00022723"/>
    </source>
</evidence>
<reference evidence="7 8" key="1">
    <citation type="submission" date="2019-04" db="EMBL/GenBank/DDBJ databases">
        <title>Draft genome sequence of Youngimonas vesicularis.</title>
        <authorList>
            <person name="Hameed A."/>
        </authorList>
    </citation>
    <scope>NUCLEOTIDE SEQUENCE [LARGE SCALE GENOMIC DNA]</scope>
    <source>
        <strain evidence="7 8">CC-AMW-E</strain>
    </source>
</reference>
<dbReference type="InterPro" id="IPR036909">
    <property type="entry name" value="Cyt_c-like_dom_sf"/>
</dbReference>
<keyword evidence="5" id="KW-0732">Signal</keyword>
<dbReference type="AlphaFoldDB" id="A0A4S3MBE3"/>
<evidence type="ECO:0000256" key="3">
    <source>
        <dbReference type="ARBA" id="ARBA00023004"/>
    </source>
</evidence>
<evidence type="ECO:0000256" key="4">
    <source>
        <dbReference type="PROSITE-ProRule" id="PRU00433"/>
    </source>
</evidence>
<dbReference type="InterPro" id="IPR009056">
    <property type="entry name" value="Cyt_c-like_dom"/>
</dbReference>
<accession>A0A4S3MBE3</accession>
<feature type="domain" description="Cytochrome c" evidence="6">
    <location>
        <begin position="21"/>
        <end position="131"/>
    </location>
</feature>
<dbReference type="SUPFAM" id="SSF46626">
    <property type="entry name" value="Cytochrome c"/>
    <property type="match status" value="1"/>
</dbReference>
<protein>
    <submittedName>
        <fullName evidence="7">C-type cytochrome</fullName>
    </submittedName>
</protein>
<keyword evidence="8" id="KW-1185">Reference proteome</keyword>
<dbReference type="Pfam" id="PF00034">
    <property type="entry name" value="Cytochrom_C"/>
    <property type="match status" value="1"/>
</dbReference>